<name>A0A423XTY6_9ENTR</name>
<organism evidence="2 3">
    <name type="scientific">Cronobacter malonaticus</name>
    <dbReference type="NCBI Taxonomy" id="413503"/>
    <lineage>
        <taxon>Bacteria</taxon>
        <taxon>Pseudomonadati</taxon>
        <taxon>Pseudomonadota</taxon>
        <taxon>Gammaproteobacteria</taxon>
        <taxon>Enterobacterales</taxon>
        <taxon>Enterobacteriaceae</taxon>
        <taxon>Cronobacter</taxon>
    </lineage>
</organism>
<comment type="caution">
    <text evidence="2">The sequence shown here is derived from an EMBL/GenBank/DDBJ whole genome shotgun (WGS) entry which is preliminary data.</text>
</comment>
<dbReference type="RefSeq" id="WP_123948879.1">
    <property type="nucleotide sequence ID" value="NZ_PQJL01000016.1"/>
</dbReference>
<dbReference type="EMBL" id="PQJL01000016">
    <property type="protein sequence ID" value="ROW59994.1"/>
    <property type="molecule type" value="Genomic_DNA"/>
</dbReference>
<evidence type="ECO:0000313" key="3">
    <source>
        <dbReference type="Proteomes" id="UP000285793"/>
    </source>
</evidence>
<sequence length="439" mass="46977">MAFETGWRARLQSASFRGVPFEVESDEGIFGRRVQVHEYPNRDKPFTEDLGRAARRITINAYLIGDDYPEKRDRLIAAIETEGAATLVHPYYGEMKGNVDGQVRVTHSNQEGRMCRVSFQFVESGELTFPTSGTATDASLDSSAGSLADAISGAFSAFSLDGLSDFVQSGVLADAAEMFDVIADAFTMVDSGISAAMRLVQGDLSVILMPPSSANDFVRNLQKAWRAGTRLTGDASDLVTMVKTISGVTVDSGLAPRGVWSSDSGTTASRKAQTNLVASTMRVVSISEAARAVAQIPSPPGNSALQGGANSVSDIVNISHPALDSQSATTARATPATWDDLTDIRTALNAAIDSEQARTTVDAVFMALTRLRADLNKDISSRLAQVEKTVSRIPSESLPAVVLAAQWFDDASRETDILYRNNIAHPGFVPVVPLRVPVR</sequence>
<proteinExistence type="predicted"/>
<dbReference type="Pfam" id="PF07157">
    <property type="entry name" value="DNA_circ_N"/>
    <property type="match status" value="1"/>
</dbReference>
<gene>
    <name evidence="2" type="ORF">C3E80_16585</name>
</gene>
<dbReference type="Proteomes" id="UP000285793">
    <property type="component" value="Unassembled WGS sequence"/>
</dbReference>
<reference evidence="2 3" key="1">
    <citation type="journal article" date="2018" name="Front. Microbiol.">
        <title>An Investigation of an Acute Gastroenteritis Outbreak: Cronobacter sakazakii, a Potential Cause of Food-Borne Illness.</title>
        <authorList>
            <person name="Yong W."/>
            <person name="Guo B."/>
            <person name="Shi X."/>
            <person name="Cheng T."/>
            <person name="Chen M."/>
            <person name="Jiang X."/>
            <person name="Ye Y."/>
            <person name="Wang J."/>
            <person name="Xie G."/>
            <person name="Ding J."/>
        </authorList>
    </citation>
    <scope>NUCLEOTIDE SEQUENCE [LARGE SCALE GENOMIC DNA]</scope>
    <source>
        <strain evidence="2 3">S1</strain>
    </source>
</reference>
<accession>A0A423XTY6</accession>
<evidence type="ECO:0000313" key="2">
    <source>
        <dbReference type="EMBL" id="ROW59994.1"/>
    </source>
</evidence>
<evidence type="ECO:0000259" key="1">
    <source>
        <dbReference type="Pfam" id="PF07157"/>
    </source>
</evidence>
<dbReference type="AlphaFoldDB" id="A0A423XTY6"/>
<dbReference type="InterPro" id="IPR009826">
    <property type="entry name" value="DNA_circ_N"/>
</dbReference>
<protein>
    <submittedName>
        <fullName evidence="2">DNA circularization protein</fullName>
    </submittedName>
</protein>
<feature type="domain" description="DNA circulation N-terminal" evidence="1">
    <location>
        <begin position="11"/>
        <end position="96"/>
    </location>
</feature>